<proteinExistence type="predicted"/>
<dbReference type="EMBL" id="JACSQB010000107">
    <property type="protein sequence ID" value="MBD8047980.1"/>
    <property type="molecule type" value="Genomic_DNA"/>
</dbReference>
<sequence length="262" mass="30338">MIAELKGKISSSGSNLSDRLEDKLTGDFFGALRYIPFSKVMREILKRTRILHCGELNVCNIISGIDIGYWINNISFWPYNSMGELDVILDFDQIVIGIEVKLYSGLSSDDDIDQDTQSMEVQSINQLARESRILKEKIINSTKPALLLFIAPEDKCYAICKDVYDRNLIADGVELGYLSWEEILEGMEQISLIEQLNPYEKLIVNDLVALLKRKGLERFKRFNFECKDIDSELWFQFDNKMNVDIKFDFNKVVDWGGHYEFR</sequence>
<dbReference type="RefSeq" id="WP_191740938.1">
    <property type="nucleotide sequence ID" value="NZ_JACSQB010000107.1"/>
</dbReference>
<name>A0ABR8YUR6_9CLOT</name>
<keyword evidence="2" id="KW-1185">Reference proteome</keyword>
<gene>
    <name evidence="1" type="ORF">H9637_13175</name>
</gene>
<accession>A0ABR8YUR6</accession>
<organism evidence="1 2">
    <name type="scientific">Clostridium faecium</name>
    <dbReference type="NCBI Taxonomy" id="2762223"/>
    <lineage>
        <taxon>Bacteria</taxon>
        <taxon>Bacillati</taxon>
        <taxon>Bacillota</taxon>
        <taxon>Clostridia</taxon>
        <taxon>Eubacteriales</taxon>
        <taxon>Clostridiaceae</taxon>
        <taxon>Clostridium</taxon>
    </lineage>
</organism>
<comment type="caution">
    <text evidence="1">The sequence shown here is derived from an EMBL/GenBank/DDBJ whole genome shotgun (WGS) entry which is preliminary data.</text>
</comment>
<dbReference type="Proteomes" id="UP000627166">
    <property type="component" value="Unassembled WGS sequence"/>
</dbReference>
<evidence type="ECO:0008006" key="3">
    <source>
        <dbReference type="Google" id="ProtNLM"/>
    </source>
</evidence>
<evidence type="ECO:0000313" key="2">
    <source>
        <dbReference type="Proteomes" id="UP000627166"/>
    </source>
</evidence>
<reference evidence="1 2" key="1">
    <citation type="submission" date="2020-08" db="EMBL/GenBank/DDBJ databases">
        <title>A Genomic Blueprint of the Chicken Gut Microbiome.</title>
        <authorList>
            <person name="Gilroy R."/>
            <person name="Ravi A."/>
            <person name="Getino M."/>
            <person name="Pursley I."/>
            <person name="Horton D.L."/>
            <person name="Alikhan N.-F."/>
            <person name="Baker D."/>
            <person name="Gharbi K."/>
            <person name="Hall N."/>
            <person name="Watson M."/>
            <person name="Adriaenssens E.M."/>
            <person name="Foster-Nyarko E."/>
            <person name="Jarju S."/>
            <person name="Secka A."/>
            <person name="Antonio M."/>
            <person name="Oren A."/>
            <person name="Chaudhuri R."/>
            <person name="La Ragione R.M."/>
            <person name="Hildebrand F."/>
            <person name="Pallen M.J."/>
        </authorList>
    </citation>
    <scope>NUCLEOTIDE SEQUENCE [LARGE SCALE GENOMIC DNA]</scope>
    <source>
        <strain evidence="1 2">N37</strain>
    </source>
</reference>
<protein>
    <recommendedName>
        <fullName evidence="3">NERD domain-containing protein</fullName>
    </recommendedName>
</protein>
<evidence type="ECO:0000313" key="1">
    <source>
        <dbReference type="EMBL" id="MBD8047980.1"/>
    </source>
</evidence>